<evidence type="ECO:0000313" key="2">
    <source>
        <dbReference type="Proteomes" id="UP000216035"/>
    </source>
</evidence>
<evidence type="ECO:0000313" key="1">
    <source>
        <dbReference type="EMBL" id="OYQ49636.1"/>
    </source>
</evidence>
<protein>
    <submittedName>
        <fullName evidence="1">Uncharacterized protein</fullName>
    </submittedName>
</protein>
<reference evidence="1 2" key="1">
    <citation type="submission" date="2017-07" db="EMBL/GenBank/DDBJ databases">
        <title>Flavobacterium cyanobacteriorum sp. nov., isolated from cyanobacterial aggregates in a eutrophic lake.</title>
        <authorList>
            <person name="Cai H."/>
        </authorList>
    </citation>
    <scope>NUCLEOTIDE SEQUENCE [LARGE SCALE GENOMIC DNA]</scope>
    <source>
        <strain evidence="1 2">TH167</strain>
    </source>
</reference>
<dbReference type="Proteomes" id="UP000216035">
    <property type="component" value="Unassembled WGS sequence"/>
</dbReference>
<comment type="caution">
    <text evidence="1">The sequence shown here is derived from an EMBL/GenBank/DDBJ whole genome shotgun (WGS) entry which is preliminary data.</text>
</comment>
<dbReference type="EMBL" id="NOXX01000096">
    <property type="protein sequence ID" value="OYQ49636.1"/>
    <property type="molecule type" value="Genomic_DNA"/>
</dbReference>
<accession>A0A256A7B5</accession>
<sequence>MLIAEDGGIPFDYKIHCFNGKPNFIQVDIDRHTKHKRNLYNTQWQLLDVLLRHSNGPEVPKPAQLQKMVELAAKLSEPFFYARVDFYSIYDDVYFGEITFHPGGGREVFKPIEYDYKLGSELKIPTDGI</sequence>
<dbReference type="AlphaFoldDB" id="A0A256A7B5"/>
<organism evidence="1 2">
    <name type="scientific">Flavobacterium aurantiibacter</name>
    <dbReference type="NCBI Taxonomy" id="2023067"/>
    <lineage>
        <taxon>Bacteria</taxon>
        <taxon>Pseudomonadati</taxon>
        <taxon>Bacteroidota</taxon>
        <taxon>Flavobacteriia</taxon>
        <taxon>Flavobacteriales</taxon>
        <taxon>Flavobacteriaceae</taxon>
        <taxon>Flavobacterium</taxon>
    </lineage>
</organism>
<name>A0A256A7B5_9FLAO</name>
<proteinExistence type="predicted"/>
<dbReference type="InterPro" id="IPR029465">
    <property type="entry name" value="ATPgrasp_TupA"/>
</dbReference>
<keyword evidence="2" id="KW-1185">Reference proteome</keyword>
<dbReference type="Pfam" id="PF14305">
    <property type="entry name" value="ATPgrasp_TupA"/>
    <property type="match status" value="1"/>
</dbReference>
<gene>
    <name evidence="1" type="ORF">CHX27_01355</name>
</gene>
<dbReference type="OrthoDB" id="9791827at2"/>